<dbReference type="Gene3D" id="3.30.420.10">
    <property type="entry name" value="Ribonuclease H-like superfamily/Ribonuclease H"/>
    <property type="match status" value="1"/>
</dbReference>
<reference evidence="2" key="1">
    <citation type="submission" date="2019-10" db="EMBL/GenBank/DDBJ databases">
        <title>Conservation and host-specific expression of non-tandemly repeated heterogenous ribosome RNA gene in arbuscular mycorrhizal fungi.</title>
        <authorList>
            <person name="Maeda T."/>
            <person name="Kobayashi Y."/>
            <person name="Nakagawa T."/>
            <person name="Ezawa T."/>
            <person name="Yamaguchi K."/>
            <person name="Bino T."/>
            <person name="Nishimoto Y."/>
            <person name="Shigenobu S."/>
            <person name="Kawaguchi M."/>
        </authorList>
    </citation>
    <scope>NUCLEOTIDE SEQUENCE</scope>
    <source>
        <strain evidence="2">HR1</strain>
    </source>
</reference>
<dbReference type="EMBL" id="BLAL01000054">
    <property type="protein sequence ID" value="GES81453.1"/>
    <property type="molecule type" value="Genomic_DNA"/>
</dbReference>
<dbReference type="AlphaFoldDB" id="A0A8H3QIZ1"/>
<protein>
    <submittedName>
        <fullName evidence="2">Transposable element Tc1 transposase</fullName>
    </submittedName>
</protein>
<evidence type="ECO:0000313" key="3">
    <source>
        <dbReference type="Proteomes" id="UP000615446"/>
    </source>
</evidence>
<comment type="caution">
    <text evidence="2">The sequence shown here is derived from an EMBL/GenBank/DDBJ whole genome shotgun (WGS) entry which is preliminary data.</text>
</comment>
<feature type="domain" description="Tc1-like transposase DDE" evidence="1">
    <location>
        <begin position="159"/>
        <end position="217"/>
    </location>
</feature>
<dbReference type="SUPFAM" id="SSF46689">
    <property type="entry name" value="Homeodomain-like"/>
    <property type="match status" value="1"/>
</dbReference>
<dbReference type="InterPro" id="IPR009057">
    <property type="entry name" value="Homeodomain-like_sf"/>
</dbReference>
<evidence type="ECO:0000259" key="1">
    <source>
        <dbReference type="Pfam" id="PF13358"/>
    </source>
</evidence>
<dbReference type="Proteomes" id="UP000615446">
    <property type="component" value="Unassembled WGS sequence"/>
</dbReference>
<evidence type="ECO:0000313" key="2">
    <source>
        <dbReference type="EMBL" id="GES81453.1"/>
    </source>
</evidence>
<organism evidence="2 3">
    <name type="scientific">Rhizophagus clarus</name>
    <dbReference type="NCBI Taxonomy" id="94130"/>
    <lineage>
        <taxon>Eukaryota</taxon>
        <taxon>Fungi</taxon>
        <taxon>Fungi incertae sedis</taxon>
        <taxon>Mucoromycota</taxon>
        <taxon>Glomeromycotina</taxon>
        <taxon>Glomeromycetes</taxon>
        <taxon>Glomerales</taxon>
        <taxon>Glomeraceae</taxon>
        <taxon>Rhizophagus</taxon>
    </lineage>
</organism>
<accession>A0A8H3QIZ1</accession>
<proteinExistence type="predicted"/>
<dbReference type="InterPro" id="IPR038717">
    <property type="entry name" value="Tc1-like_DDE_dom"/>
</dbReference>
<name>A0A8H3QIZ1_9GLOM</name>
<dbReference type="Pfam" id="PF13565">
    <property type="entry name" value="HTH_32"/>
    <property type="match status" value="1"/>
</dbReference>
<gene>
    <name evidence="2" type="ORF">RCL2_000869700</name>
</gene>
<dbReference type="OrthoDB" id="9996331at2759"/>
<dbReference type="Pfam" id="PF13358">
    <property type="entry name" value="DDE_3"/>
    <property type="match status" value="1"/>
</dbReference>
<sequence length="261" mass="30316">MDDNLDHLQNYSKPTVAYWVQQYRQDKDLTDKQRPGRPRTTTKAQDNRIVKMAKKKHDITSTEIQQKLEKKDVTVSSRTIRRHLVESGGKFVKEISKPLLSEQYRIKRQIERFGSSLGDESVPFGQASTKGSRMGLFFSTRIWGLIPSACEFFGIDSIDWILQEDNDPKHRSKICKKWKEENEVTVLPWPSMSSDQNPIENVWQLLKIKISKKKINTTRILKAQLAREWNQLSEDLAKNLVNSMERRVTALIEAGGDFTMY</sequence>
<dbReference type="InterPro" id="IPR036397">
    <property type="entry name" value="RNaseH_sf"/>
</dbReference>
<dbReference type="GO" id="GO:0003676">
    <property type="term" value="F:nucleic acid binding"/>
    <property type="evidence" value="ECO:0007669"/>
    <property type="project" value="InterPro"/>
</dbReference>